<proteinExistence type="inferred from homology"/>
<dbReference type="KEGG" id="huw:FPZ11_01850"/>
<organism evidence="2 3">
    <name type="scientific">Humibacter ginsenosidimutans</name>
    <dbReference type="NCBI Taxonomy" id="2599293"/>
    <lineage>
        <taxon>Bacteria</taxon>
        <taxon>Bacillati</taxon>
        <taxon>Actinomycetota</taxon>
        <taxon>Actinomycetes</taxon>
        <taxon>Micrococcales</taxon>
        <taxon>Microbacteriaceae</taxon>
        <taxon>Humibacter</taxon>
    </lineage>
</organism>
<dbReference type="OrthoDB" id="5291879at2"/>
<evidence type="ECO:0000256" key="1">
    <source>
        <dbReference type="PIRNR" id="PIRNR006221"/>
    </source>
</evidence>
<keyword evidence="1 2" id="KW-0418">Kinase</keyword>
<dbReference type="AlphaFoldDB" id="A0A5B8M000"/>
<dbReference type="InterPro" id="IPR011009">
    <property type="entry name" value="Kinase-like_dom_sf"/>
</dbReference>
<name>A0A5B8M000_9MICO</name>
<sequence length="286" mass="31278">MADSRWSPEFLPVGRSAQSVRPLPGGFANPVWLCRLADGDEVVVKASVDDCSDMFATEAAGLAALAERGGLTTPRVLAVGPRSIVLEALDPVLPDTDEFWRAAGRCAARMHSATAHDRFGWDADGWLGLFPQCNAWDADGHRFFAEKRVLRYLGEPRVEAALDARDRAGIERLCARLPDLIPDTGACLTHGDMWRNNVIADRAGQPAFLDPAVSYMWAEVDLAHMLSSGGIPEPFFAAYAEVRPLHPDWREHARLLNLRQLLAMLAGGIPVPTIVASIRELIESYA</sequence>
<dbReference type="GO" id="GO:0016301">
    <property type="term" value="F:kinase activity"/>
    <property type="evidence" value="ECO:0007669"/>
    <property type="project" value="UniProtKB-UniRule"/>
</dbReference>
<accession>A0A5B8M000</accession>
<protein>
    <submittedName>
        <fullName evidence="2">Fructosamine kinase family protein</fullName>
    </submittedName>
</protein>
<gene>
    <name evidence="2" type="ORF">FPZ11_01850</name>
</gene>
<evidence type="ECO:0000313" key="3">
    <source>
        <dbReference type="Proteomes" id="UP000320216"/>
    </source>
</evidence>
<keyword evidence="3" id="KW-1185">Reference proteome</keyword>
<keyword evidence="1" id="KW-0808">Transferase</keyword>
<dbReference type="Gene3D" id="3.90.1200.10">
    <property type="match status" value="1"/>
</dbReference>
<dbReference type="SUPFAM" id="SSF56112">
    <property type="entry name" value="Protein kinase-like (PK-like)"/>
    <property type="match status" value="1"/>
</dbReference>
<dbReference type="PANTHER" id="PTHR12149">
    <property type="entry name" value="FRUCTOSAMINE 3 KINASE-RELATED PROTEIN"/>
    <property type="match status" value="1"/>
</dbReference>
<dbReference type="Proteomes" id="UP000320216">
    <property type="component" value="Chromosome"/>
</dbReference>
<dbReference type="Gene3D" id="3.30.200.20">
    <property type="entry name" value="Phosphorylase Kinase, domain 1"/>
    <property type="match status" value="1"/>
</dbReference>
<dbReference type="PIRSF" id="PIRSF006221">
    <property type="entry name" value="Ketosamine-3-kinase"/>
    <property type="match status" value="1"/>
</dbReference>
<dbReference type="PANTHER" id="PTHR12149:SF8">
    <property type="entry name" value="PROTEIN-RIBULOSAMINE 3-KINASE"/>
    <property type="match status" value="1"/>
</dbReference>
<comment type="similarity">
    <text evidence="1">Belongs to the fructosamine kinase family.</text>
</comment>
<reference evidence="2 3" key="1">
    <citation type="submission" date="2019-07" db="EMBL/GenBank/DDBJ databases">
        <title>Full genome sequence of Humibacter sp. WJ7-1.</title>
        <authorList>
            <person name="Im W.-T."/>
        </authorList>
    </citation>
    <scope>NUCLEOTIDE SEQUENCE [LARGE SCALE GENOMIC DNA]</scope>
    <source>
        <strain evidence="2 3">WJ7-1</strain>
    </source>
</reference>
<dbReference type="RefSeq" id="WP_146317887.1">
    <property type="nucleotide sequence ID" value="NZ_CP042305.1"/>
</dbReference>
<dbReference type="EMBL" id="CP042305">
    <property type="protein sequence ID" value="QDZ13703.1"/>
    <property type="molecule type" value="Genomic_DNA"/>
</dbReference>
<dbReference type="InterPro" id="IPR016477">
    <property type="entry name" value="Fructo-/Ketosamine-3-kinase"/>
</dbReference>
<dbReference type="Pfam" id="PF03881">
    <property type="entry name" value="Fructosamin_kin"/>
    <property type="match status" value="1"/>
</dbReference>
<evidence type="ECO:0000313" key="2">
    <source>
        <dbReference type="EMBL" id="QDZ13703.1"/>
    </source>
</evidence>